<dbReference type="CDD" id="cd00590">
    <property type="entry name" value="RRM_SF"/>
    <property type="match status" value="1"/>
</dbReference>
<organism evidence="5 6">
    <name type="scientific">Cadophora malorum</name>
    <dbReference type="NCBI Taxonomy" id="108018"/>
    <lineage>
        <taxon>Eukaryota</taxon>
        <taxon>Fungi</taxon>
        <taxon>Dikarya</taxon>
        <taxon>Ascomycota</taxon>
        <taxon>Pezizomycotina</taxon>
        <taxon>Leotiomycetes</taxon>
        <taxon>Helotiales</taxon>
        <taxon>Ploettnerulaceae</taxon>
        <taxon>Cadophora</taxon>
    </lineage>
</organism>
<dbReference type="GO" id="GO:0005737">
    <property type="term" value="C:cytoplasm"/>
    <property type="evidence" value="ECO:0007669"/>
    <property type="project" value="TreeGrafter"/>
</dbReference>
<dbReference type="OrthoDB" id="610462at2759"/>
<dbReference type="Pfam" id="PF20150">
    <property type="entry name" value="2EXR"/>
    <property type="match status" value="1"/>
</dbReference>
<feature type="compositionally biased region" description="Low complexity" evidence="3">
    <location>
        <begin position="107"/>
        <end position="138"/>
    </location>
</feature>
<dbReference type="GO" id="GO:0003729">
    <property type="term" value="F:mRNA binding"/>
    <property type="evidence" value="ECO:0007669"/>
    <property type="project" value="TreeGrafter"/>
</dbReference>
<dbReference type="GO" id="GO:1990904">
    <property type="term" value="C:ribonucleoprotein complex"/>
    <property type="evidence" value="ECO:0007669"/>
    <property type="project" value="TreeGrafter"/>
</dbReference>
<dbReference type="AlphaFoldDB" id="A0A8H7TBI9"/>
<sequence>MPIMRPGCETGLYYIPVGNLPWNCTWKKLKDHARNRQPDGSCLAILEANVYPGPTSTSGWISVQGLADFRAALQHLNHSAMEDPPRAARTLQADGRNETKPVMLGESGSISPSSSRRCAQQQSTWQPTPQNTNNNPPQELYPPWAIPPAAPAIPTPMSPSFSESSYYQPPSPHYNHTQSFNGFAPQNEYRHAIQPGMVLVSMPTIPQPLYMVPVESHMQSVPQVPSTHHAQMFTLPQPPSPTPTPELHPSSVTIKTEARKIIITKIPLHCSEKDLQDLINNVSSTPSRSPRSRHRSSPEGTRFYLQHLEIAKHSNGSPKGHAFAILESHASAKCAVDALNGLSWQGRTLHARFAKEGVESSSRSSRNSQPSQPSQASLSRSRNAPRNVKGKPREQQVPRSMAPELQYRYTGEAKVMDVDEYLSTQYAKIRIDYRGDTSPTSSHSGGVRLEQEAPEVSNLTKEGEKERRRKIASDEPPAILFVNKESRSIALKHYTLAFSEFLSAALGPTKSLYFNFAVDSIYFPDSLSAQHALYPIDHCCQCFLSRLTIFEFEMFQKLKHLIIGSWEPLGPGEWPTMCLDLFEGLETFTCGWESYETFLYKEPRDNTFGIFWEEMENKPEIRWAYKEDLRKLIEDPETEKEKEGSRLGVKAAAETGSTRTIQIRFQTGLLKPVSYKAG</sequence>
<keyword evidence="6" id="KW-1185">Reference proteome</keyword>
<dbReference type="Proteomes" id="UP000664132">
    <property type="component" value="Unassembled WGS sequence"/>
</dbReference>
<evidence type="ECO:0000256" key="2">
    <source>
        <dbReference type="PROSITE-ProRule" id="PRU00176"/>
    </source>
</evidence>
<evidence type="ECO:0000256" key="3">
    <source>
        <dbReference type="SAM" id="MobiDB-lite"/>
    </source>
</evidence>
<dbReference type="PANTHER" id="PTHR23003">
    <property type="entry name" value="RNA RECOGNITION MOTIF RRM DOMAIN CONTAINING PROTEIN"/>
    <property type="match status" value="1"/>
</dbReference>
<proteinExistence type="predicted"/>
<feature type="domain" description="RRM" evidence="4">
    <location>
        <begin position="259"/>
        <end position="356"/>
    </location>
</feature>
<gene>
    <name evidence="5" type="ORF">IFR04_010745</name>
</gene>
<evidence type="ECO:0000259" key="4">
    <source>
        <dbReference type="PROSITE" id="PS50102"/>
    </source>
</evidence>
<accession>A0A8H7TBI9</accession>
<dbReference type="InterPro" id="IPR035979">
    <property type="entry name" value="RBD_domain_sf"/>
</dbReference>
<protein>
    <recommendedName>
        <fullName evidence="4">RRM domain-containing protein</fullName>
    </recommendedName>
</protein>
<feature type="compositionally biased region" description="Low complexity" evidence="3">
    <location>
        <begin position="360"/>
        <end position="382"/>
    </location>
</feature>
<evidence type="ECO:0000313" key="5">
    <source>
        <dbReference type="EMBL" id="KAG4416102.1"/>
    </source>
</evidence>
<feature type="region of interest" description="Disordered" evidence="3">
    <location>
        <begin position="96"/>
        <end position="148"/>
    </location>
</feature>
<dbReference type="SUPFAM" id="SSF54928">
    <property type="entry name" value="RNA-binding domain, RBD"/>
    <property type="match status" value="2"/>
</dbReference>
<dbReference type="Gene3D" id="3.30.70.330">
    <property type="match status" value="2"/>
</dbReference>
<evidence type="ECO:0000313" key="6">
    <source>
        <dbReference type="Proteomes" id="UP000664132"/>
    </source>
</evidence>
<dbReference type="PROSITE" id="PS50102">
    <property type="entry name" value="RRM"/>
    <property type="match status" value="1"/>
</dbReference>
<dbReference type="InterPro" id="IPR045518">
    <property type="entry name" value="2EXR"/>
</dbReference>
<feature type="region of interest" description="Disordered" evidence="3">
    <location>
        <begin position="355"/>
        <end position="405"/>
    </location>
</feature>
<dbReference type="PANTHER" id="PTHR23003:SF3">
    <property type="entry name" value="FI21236P1-RELATED"/>
    <property type="match status" value="1"/>
</dbReference>
<dbReference type="EMBL" id="JAFJYH010000197">
    <property type="protein sequence ID" value="KAG4416102.1"/>
    <property type="molecule type" value="Genomic_DNA"/>
</dbReference>
<keyword evidence="1 2" id="KW-0694">RNA-binding</keyword>
<comment type="caution">
    <text evidence="5">The sequence shown here is derived from an EMBL/GenBank/DDBJ whole genome shotgun (WGS) entry which is preliminary data.</text>
</comment>
<dbReference type="GO" id="GO:0005634">
    <property type="term" value="C:nucleus"/>
    <property type="evidence" value="ECO:0007669"/>
    <property type="project" value="TreeGrafter"/>
</dbReference>
<evidence type="ECO:0000256" key="1">
    <source>
        <dbReference type="ARBA" id="ARBA00022884"/>
    </source>
</evidence>
<dbReference type="InterPro" id="IPR000504">
    <property type="entry name" value="RRM_dom"/>
</dbReference>
<name>A0A8H7TBI9_9HELO</name>
<reference evidence="5" key="1">
    <citation type="submission" date="2021-02" db="EMBL/GenBank/DDBJ databases">
        <title>Genome sequence Cadophora malorum strain M34.</title>
        <authorList>
            <person name="Stefanovic E."/>
            <person name="Vu D."/>
            <person name="Scully C."/>
            <person name="Dijksterhuis J."/>
            <person name="Roader J."/>
            <person name="Houbraken J."/>
        </authorList>
    </citation>
    <scope>NUCLEOTIDE SEQUENCE</scope>
    <source>
        <strain evidence="5">M34</strain>
    </source>
</reference>
<feature type="region of interest" description="Disordered" evidence="3">
    <location>
        <begin position="280"/>
        <end position="299"/>
    </location>
</feature>
<feature type="region of interest" description="Disordered" evidence="3">
    <location>
        <begin position="435"/>
        <end position="471"/>
    </location>
</feature>
<dbReference type="InterPro" id="IPR050374">
    <property type="entry name" value="RRT5_SRSF_SR"/>
</dbReference>
<dbReference type="InterPro" id="IPR012677">
    <property type="entry name" value="Nucleotide-bd_a/b_plait_sf"/>
</dbReference>